<name>Q20131_CAEEL</name>
<dbReference type="WormBase" id="F37D6.3">
    <property type="protein sequence ID" value="CE05820"/>
    <property type="gene ID" value="WBGene00009509"/>
</dbReference>
<protein>
    <submittedName>
        <fullName evidence="1">BED-type domain-containing protein</fullName>
    </submittedName>
</protein>
<proteinExistence type="predicted"/>
<dbReference type="AlphaFoldDB" id="Q20131"/>
<dbReference type="Bgee" id="WBGene00009509">
    <property type="expression patterns" value="Expressed in embryo and 3 other cell types or tissues"/>
</dbReference>
<dbReference type="AGR" id="WB:WBGene00009509"/>
<evidence type="ECO:0000313" key="3">
    <source>
        <dbReference type="WormBase" id="F37D6.3"/>
    </source>
</evidence>
<organism evidence="1 2">
    <name type="scientific">Caenorhabditis elegans</name>
    <dbReference type="NCBI Taxonomy" id="6239"/>
    <lineage>
        <taxon>Eukaryota</taxon>
        <taxon>Metazoa</taxon>
        <taxon>Ecdysozoa</taxon>
        <taxon>Nematoda</taxon>
        <taxon>Chromadorea</taxon>
        <taxon>Rhabditida</taxon>
        <taxon>Rhabditina</taxon>
        <taxon>Rhabditomorpha</taxon>
        <taxon>Rhabditoidea</taxon>
        <taxon>Rhabditidae</taxon>
        <taxon>Peloderinae</taxon>
        <taxon>Caenorhabditis</taxon>
    </lineage>
</organism>
<dbReference type="PIR" id="T21917">
    <property type="entry name" value="T21917"/>
</dbReference>
<reference evidence="1 2" key="1">
    <citation type="journal article" date="1998" name="Science">
        <title>Genome sequence of the nematode C. elegans: a platform for investigating biology.</title>
        <authorList>
            <consortium name="The C. elegans sequencing consortium"/>
            <person name="Sulson J.E."/>
            <person name="Waterston R."/>
        </authorList>
    </citation>
    <scope>NUCLEOTIDE SEQUENCE [LARGE SCALE GENOMIC DNA]</scope>
    <source>
        <strain evidence="1 2">Bristol N2</strain>
    </source>
</reference>
<dbReference type="InParanoid" id="Q20131"/>
<accession>Q20131</accession>
<gene>
    <name evidence="1" type="ORF">CELE_F37D6.3</name>
    <name evidence="1 3" type="ORF">F37D6.3</name>
</gene>
<dbReference type="PaxDb" id="6239-F37D6.3"/>
<evidence type="ECO:0000313" key="2">
    <source>
        <dbReference type="Proteomes" id="UP000001940"/>
    </source>
</evidence>
<dbReference type="GO" id="GO:0003723">
    <property type="term" value="F:RNA binding"/>
    <property type="evidence" value="ECO:0007669"/>
    <property type="project" value="InterPro"/>
</dbReference>
<dbReference type="CTD" id="185425"/>
<evidence type="ECO:0000313" key="1">
    <source>
        <dbReference type="EMBL" id="CAA99849.1"/>
    </source>
</evidence>
<dbReference type="SUPFAM" id="SSF63570">
    <property type="entry name" value="PABC (PABP) domain"/>
    <property type="match status" value="1"/>
</dbReference>
<sequence>MSDEMPYEISVKIYALIPREFLWTDGSSVQCGLCRQNNASVTLPHAPGAIRHFKRRHRKTYNSFSKEVRYQDYRAQGEAGQDPNFEYNRYPVQNQHMMAQGPGVYPMLAAAAPQEQNHLLGDRIYAGVSQNCMGYPQNPQEGPRGPPQPWNIDISSFVVFIVILFFSSI</sequence>
<dbReference type="HOGENOM" id="CLU_1579905_0_0_1"/>
<keyword evidence="2" id="KW-1185">Reference proteome</keyword>
<dbReference type="EMBL" id="BX284601">
    <property type="protein sequence ID" value="CAA99849.1"/>
    <property type="molecule type" value="Genomic_DNA"/>
</dbReference>
<dbReference type="UCSC" id="F37D6.3">
    <property type="organism name" value="c. elegans"/>
</dbReference>
<dbReference type="RefSeq" id="NP_492744.1">
    <property type="nucleotide sequence ID" value="NM_060343.1"/>
</dbReference>
<dbReference type="STRING" id="6239.F37D6.3.1"/>
<dbReference type="InterPro" id="IPR036053">
    <property type="entry name" value="PABP-dom"/>
</dbReference>
<dbReference type="KEGG" id="cel:CELE_F37D6.3"/>
<dbReference type="GeneID" id="185425"/>
<dbReference type="Proteomes" id="UP000001940">
    <property type="component" value="Chromosome I"/>
</dbReference>